<dbReference type="Pfam" id="PF00856">
    <property type="entry name" value="SET"/>
    <property type="match status" value="1"/>
</dbReference>
<evidence type="ECO:0000259" key="8">
    <source>
        <dbReference type="PROSITE" id="PS50868"/>
    </source>
</evidence>
<evidence type="ECO:0000256" key="2">
    <source>
        <dbReference type="ARBA" id="ARBA00022454"/>
    </source>
</evidence>
<feature type="region of interest" description="Disordered" evidence="6">
    <location>
        <begin position="1"/>
        <end position="32"/>
    </location>
</feature>
<evidence type="ECO:0000256" key="5">
    <source>
        <dbReference type="ARBA" id="ARBA00022691"/>
    </source>
</evidence>
<keyword evidence="3" id="KW-0489">Methyltransferase</keyword>
<evidence type="ECO:0000256" key="3">
    <source>
        <dbReference type="ARBA" id="ARBA00022603"/>
    </source>
</evidence>
<evidence type="ECO:0000259" key="7">
    <source>
        <dbReference type="PROSITE" id="PS50280"/>
    </source>
</evidence>
<keyword evidence="2" id="KW-0158">Chromosome</keyword>
<feature type="domain" description="Post-SET" evidence="8">
    <location>
        <begin position="156"/>
        <end position="172"/>
    </location>
</feature>
<keyword evidence="10" id="KW-1185">Reference proteome</keyword>
<dbReference type="AlphaFoldDB" id="A0A318H601"/>
<proteinExistence type="predicted"/>
<dbReference type="InterPro" id="IPR046341">
    <property type="entry name" value="SET_dom_sf"/>
</dbReference>
<feature type="compositionally biased region" description="Low complexity" evidence="6">
    <location>
        <begin position="13"/>
        <end position="22"/>
    </location>
</feature>
<evidence type="ECO:0000256" key="1">
    <source>
        <dbReference type="ARBA" id="ARBA00004286"/>
    </source>
</evidence>
<dbReference type="Proteomes" id="UP000247811">
    <property type="component" value="Unassembled WGS sequence"/>
</dbReference>
<dbReference type="SMART" id="SM00317">
    <property type="entry name" value="SET"/>
    <property type="match status" value="1"/>
</dbReference>
<dbReference type="SUPFAM" id="SSF82199">
    <property type="entry name" value="SET domain"/>
    <property type="match status" value="1"/>
</dbReference>
<comment type="subcellular location">
    <subcellularLocation>
        <location evidence="1">Chromosome</location>
    </subcellularLocation>
</comment>
<evidence type="ECO:0000256" key="4">
    <source>
        <dbReference type="ARBA" id="ARBA00022679"/>
    </source>
</evidence>
<dbReference type="GO" id="GO:0005694">
    <property type="term" value="C:chromosome"/>
    <property type="evidence" value="ECO:0007669"/>
    <property type="project" value="UniProtKB-SubCell"/>
</dbReference>
<reference evidence="9 10" key="1">
    <citation type="submission" date="2018-05" db="EMBL/GenBank/DDBJ databases">
        <title>Genomic Encyclopedia of Type Strains, Phase IV (KMG-IV): sequencing the most valuable type-strain genomes for metagenomic binning, comparative biology and taxonomic classification.</title>
        <authorList>
            <person name="Goeker M."/>
        </authorList>
    </citation>
    <scope>NUCLEOTIDE SEQUENCE [LARGE SCALE GENOMIC DNA]</scope>
    <source>
        <strain evidence="9 10">DSM 566</strain>
    </source>
</reference>
<accession>A0A318H601</accession>
<gene>
    <name evidence="9" type="ORF">C7444_101346</name>
</gene>
<feature type="domain" description="SET" evidence="7">
    <location>
        <begin position="31"/>
        <end position="143"/>
    </location>
</feature>
<comment type="caution">
    <text evidence="9">The sequence shown here is derived from an EMBL/GenBank/DDBJ whole genome shotgun (WGS) entry which is preliminary data.</text>
</comment>
<evidence type="ECO:0000256" key="6">
    <source>
        <dbReference type="SAM" id="MobiDB-lite"/>
    </source>
</evidence>
<organism evidence="9 10">
    <name type="scientific">Sphaerotilus hippei</name>
    <dbReference type="NCBI Taxonomy" id="744406"/>
    <lineage>
        <taxon>Bacteria</taxon>
        <taxon>Pseudomonadati</taxon>
        <taxon>Pseudomonadota</taxon>
        <taxon>Betaproteobacteria</taxon>
        <taxon>Burkholderiales</taxon>
        <taxon>Sphaerotilaceae</taxon>
        <taxon>Sphaerotilus</taxon>
    </lineage>
</organism>
<dbReference type="InterPro" id="IPR003616">
    <property type="entry name" value="Post-SET_dom"/>
</dbReference>
<evidence type="ECO:0000313" key="9">
    <source>
        <dbReference type="EMBL" id="PXW99516.1"/>
    </source>
</evidence>
<sequence>MSTTRRQRPAPNAGLDADSALAAPPPATGQRRIQVRRSGVHGRGVFAVLPLQHGERIIEYKGEIIDWDEALRRHPHDPSDPNHTFYFHLDDGHVIDGAHQGNSSRWINHACAPNCEAEEIDGRIFICALRDIDAGEELFFDYRLVIDERYTAKLKKAYACRCGAATCRGTMLAPKR</sequence>
<dbReference type="InterPro" id="IPR001214">
    <property type="entry name" value="SET_dom"/>
</dbReference>
<keyword evidence="4" id="KW-0808">Transferase</keyword>
<dbReference type="RefSeq" id="WP_110399076.1">
    <property type="nucleotide sequence ID" value="NZ_QJJS01000001.1"/>
</dbReference>
<dbReference type="GO" id="GO:0008168">
    <property type="term" value="F:methyltransferase activity"/>
    <property type="evidence" value="ECO:0007669"/>
    <property type="project" value="UniProtKB-KW"/>
</dbReference>
<keyword evidence="5" id="KW-0949">S-adenosyl-L-methionine</keyword>
<dbReference type="PANTHER" id="PTHR22884">
    <property type="entry name" value="SET DOMAIN PROTEINS"/>
    <property type="match status" value="1"/>
</dbReference>
<dbReference type="PROSITE" id="PS50868">
    <property type="entry name" value="POST_SET"/>
    <property type="match status" value="1"/>
</dbReference>
<dbReference type="OrthoDB" id="9790349at2"/>
<protein>
    <recommendedName>
        <fullName evidence="11">SET domain-containing protein</fullName>
    </recommendedName>
</protein>
<dbReference type="EMBL" id="QJJS01000001">
    <property type="protein sequence ID" value="PXW99516.1"/>
    <property type="molecule type" value="Genomic_DNA"/>
</dbReference>
<evidence type="ECO:0008006" key="11">
    <source>
        <dbReference type="Google" id="ProtNLM"/>
    </source>
</evidence>
<dbReference type="PROSITE" id="PS50280">
    <property type="entry name" value="SET"/>
    <property type="match status" value="1"/>
</dbReference>
<name>A0A318H601_9BURK</name>
<dbReference type="Gene3D" id="2.170.270.10">
    <property type="entry name" value="SET domain"/>
    <property type="match status" value="1"/>
</dbReference>
<dbReference type="GO" id="GO:0032259">
    <property type="term" value="P:methylation"/>
    <property type="evidence" value="ECO:0007669"/>
    <property type="project" value="UniProtKB-KW"/>
</dbReference>
<evidence type="ECO:0000313" key="10">
    <source>
        <dbReference type="Proteomes" id="UP000247811"/>
    </source>
</evidence>
<dbReference type="InterPro" id="IPR050777">
    <property type="entry name" value="SET2_Histone-Lys_MeTrsfase"/>
</dbReference>